<proteinExistence type="predicted"/>
<accession>A0ABV8BWX6</accession>
<evidence type="ECO:0000313" key="3">
    <source>
        <dbReference type="Proteomes" id="UP001595690"/>
    </source>
</evidence>
<evidence type="ECO:0000313" key="2">
    <source>
        <dbReference type="EMBL" id="MFC3893727.1"/>
    </source>
</evidence>
<dbReference type="EMBL" id="JBHRZI010000015">
    <property type="protein sequence ID" value="MFC3893727.1"/>
    <property type="molecule type" value="Genomic_DNA"/>
</dbReference>
<keyword evidence="3" id="KW-1185">Reference proteome</keyword>
<feature type="compositionally biased region" description="Basic and acidic residues" evidence="1">
    <location>
        <begin position="73"/>
        <end position="93"/>
    </location>
</feature>
<comment type="caution">
    <text evidence="2">The sequence shown here is derived from an EMBL/GenBank/DDBJ whole genome shotgun (WGS) entry which is preliminary data.</text>
</comment>
<name>A0ABV8BWX6_9PSEU</name>
<feature type="compositionally biased region" description="Pro residues" evidence="1">
    <location>
        <begin position="26"/>
        <end position="51"/>
    </location>
</feature>
<gene>
    <name evidence="2" type="ORF">ACFOWZ_19815</name>
</gene>
<organism evidence="2 3">
    <name type="scientific">Lentzea rhizosphaerae</name>
    <dbReference type="NCBI Taxonomy" id="2041025"/>
    <lineage>
        <taxon>Bacteria</taxon>
        <taxon>Bacillati</taxon>
        <taxon>Actinomycetota</taxon>
        <taxon>Actinomycetes</taxon>
        <taxon>Pseudonocardiales</taxon>
        <taxon>Pseudonocardiaceae</taxon>
        <taxon>Lentzea</taxon>
    </lineage>
</organism>
<feature type="region of interest" description="Disordered" evidence="1">
    <location>
        <begin position="1"/>
        <end position="93"/>
    </location>
</feature>
<evidence type="ECO:0000256" key="1">
    <source>
        <dbReference type="SAM" id="MobiDB-lite"/>
    </source>
</evidence>
<dbReference type="RefSeq" id="WP_382374474.1">
    <property type="nucleotide sequence ID" value="NZ_JBHRZI010000015.1"/>
</dbReference>
<reference evidence="3" key="1">
    <citation type="journal article" date="2019" name="Int. J. Syst. Evol. Microbiol.">
        <title>The Global Catalogue of Microorganisms (GCM) 10K type strain sequencing project: providing services to taxonomists for standard genome sequencing and annotation.</title>
        <authorList>
            <consortium name="The Broad Institute Genomics Platform"/>
            <consortium name="The Broad Institute Genome Sequencing Center for Infectious Disease"/>
            <person name="Wu L."/>
            <person name="Ma J."/>
        </authorList>
    </citation>
    <scope>NUCLEOTIDE SEQUENCE [LARGE SCALE GENOMIC DNA]</scope>
    <source>
        <strain evidence="3">CGMCC 4.7405</strain>
    </source>
</reference>
<protein>
    <submittedName>
        <fullName evidence="2">Uncharacterized protein</fullName>
    </submittedName>
</protein>
<dbReference type="Proteomes" id="UP001595690">
    <property type="component" value="Unassembled WGS sequence"/>
</dbReference>
<sequence>MSGQREGLIGDIFNKVKDLITDDNPNPNPTPPPPPPAPAPTPAPQPGPPVTPQCCGQTPMFVGNAEDLNSDAPKQHDADCPNHPDNLAKEVVA</sequence>